<evidence type="ECO:0000313" key="1">
    <source>
        <dbReference type="EMBL" id="PIW19165.1"/>
    </source>
</evidence>
<name>A0A2M7GAN6_9BACT</name>
<dbReference type="InterPro" id="IPR008323">
    <property type="entry name" value="UCP033563"/>
</dbReference>
<dbReference type="Proteomes" id="UP000231019">
    <property type="component" value="Unassembled WGS sequence"/>
</dbReference>
<dbReference type="Pfam" id="PF06245">
    <property type="entry name" value="DUF1015"/>
    <property type="match status" value="1"/>
</dbReference>
<proteinExistence type="predicted"/>
<evidence type="ECO:0008006" key="3">
    <source>
        <dbReference type="Google" id="ProtNLM"/>
    </source>
</evidence>
<gene>
    <name evidence="1" type="ORF">COW36_01775</name>
</gene>
<reference evidence="1 2" key="1">
    <citation type="submission" date="2017-09" db="EMBL/GenBank/DDBJ databases">
        <title>Depth-based differentiation of microbial function through sediment-hosted aquifers and enrichment of novel symbionts in the deep terrestrial subsurface.</title>
        <authorList>
            <person name="Probst A.J."/>
            <person name="Ladd B."/>
            <person name="Jarett J.K."/>
            <person name="Geller-Mcgrath D.E."/>
            <person name="Sieber C.M."/>
            <person name="Emerson J.B."/>
            <person name="Anantharaman K."/>
            <person name="Thomas B.C."/>
            <person name="Malmstrom R."/>
            <person name="Stieglmeier M."/>
            <person name="Klingl A."/>
            <person name="Woyke T."/>
            <person name="Ryan C.M."/>
            <person name="Banfield J.F."/>
        </authorList>
    </citation>
    <scope>NUCLEOTIDE SEQUENCE [LARGE SCALE GENOMIC DNA]</scope>
    <source>
        <strain evidence="1">CG17_big_fil_post_rev_8_21_14_2_50_48_46</strain>
    </source>
</reference>
<protein>
    <recommendedName>
        <fullName evidence="3">DUF1015 domain-containing protein</fullName>
    </recommendedName>
</protein>
<dbReference type="PANTHER" id="PTHR36454">
    <property type="entry name" value="LMO2823 PROTEIN"/>
    <property type="match status" value="1"/>
</dbReference>
<sequence>MVNLQPFRATYYNPERIPSLNQVLTPPYDVISAAQQDGYYAQDPHSFIRIDYGKRQETDHEQDNVYTRAAATLKTWLAEGVFTSSAEPGLYLHTLHYQHGQHELSRTDLFVLCETTPFEAQNVLPHEKTIEGPKADRLSLLEATQTHLSPVFALYSDHEGFLNGYFEQVQSQAPLFQFKDHEGIQHSVWYNADPEAIGKVQHWFRERQLFIADGHHRYETALNYKRRHAQETPHYPAQDHVCMYLSNIYDPGLLVLPTHRLLKPSVPLPSLDVIKERLSKYFRIESADPAALPALLAQASEDETAIGIEMQGQGLLLKRAKGLPDGLLKERSASYRGMDVSVLHDLILYQELEFPKEWAKNPDYILFSPDWAQIRTWLADQTGTVGFCLNATAVQELCGVALAGETMPPKSTYFYPKMPSGILLARFEDAL</sequence>
<evidence type="ECO:0000313" key="2">
    <source>
        <dbReference type="Proteomes" id="UP000231019"/>
    </source>
</evidence>
<dbReference type="PIRSF" id="PIRSF033563">
    <property type="entry name" value="UCP033563"/>
    <property type="match status" value="1"/>
</dbReference>
<dbReference type="PANTHER" id="PTHR36454:SF1">
    <property type="entry name" value="DUF1015 DOMAIN-CONTAINING PROTEIN"/>
    <property type="match status" value="1"/>
</dbReference>
<comment type="caution">
    <text evidence="1">The sequence shown here is derived from an EMBL/GenBank/DDBJ whole genome shotgun (WGS) entry which is preliminary data.</text>
</comment>
<organism evidence="1 2">
    <name type="scientific">bacterium (Candidatus Blackallbacteria) CG17_big_fil_post_rev_8_21_14_2_50_48_46</name>
    <dbReference type="NCBI Taxonomy" id="2014261"/>
    <lineage>
        <taxon>Bacteria</taxon>
        <taxon>Candidatus Blackallbacteria</taxon>
    </lineage>
</organism>
<dbReference type="AlphaFoldDB" id="A0A2M7GAN6"/>
<dbReference type="EMBL" id="PFFQ01000005">
    <property type="protein sequence ID" value="PIW19165.1"/>
    <property type="molecule type" value="Genomic_DNA"/>
</dbReference>
<accession>A0A2M7GAN6</accession>